<dbReference type="Proteomes" id="UP000321249">
    <property type="component" value="Unassembled WGS sequence"/>
</dbReference>
<evidence type="ECO:0000313" key="2">
    <source>
        <dbReference type="EMBL" id="TXC64673.1"/>
    </source>
</evidence>
<gene>
    <name evidence="2" type="ORF">FRZ32_14070</name>
</gene>
<dbReference type="OrthoDB" id="123556at2"/>
<evidence type="ECO:0000259" key="1">
    <source>
        <dbReference type="PROSITE" id="PS50943"/>
    </source>
</evidence>
<dbReference type="SMART" id="SM00530">
    <property type="entry name" value="HTH_XRE"/>
    <property type="match status" value="1"/>
</dbReference>
<dbReference type="GO" id="GO:0003677">
    <property type="term" value="F:DNA binding"/>
    <property type="evidence" value="ECO:0007669"/>
    <property type="project" value="InterPro"/>
</dbReference>
<dbReference type="InterPro" id="IPR001387">
    <property type="entry name" value="Cro/C1-type_HTH"/>
</dbReference>
<dbReference type="EMBL" id="VOQQ01000001">
    <property type="protein sequence ID" value="TXC64673.1"/>
    <property type="molecule type" value="Genomic_DNA"/>
</dbReference>
<protein>
    <submittedName>
        <fullName evidence="2">Helix-turn-helix transcriptional regulator</fullName>
    </submittedName>
</protein>
<feature type="domain" description="HTH cro/C1-type" evidence="1">
    <location>
        <begin position="6"/>
        <end position="60"/>
    </location>
</feature>
<dbReference type="PROSITE" id="PS50943">
    <property type="entry name" value="HTH_CROC1"/>
    <property type="match status" value="1"/>
</dbReference>
<keyword evidence="3" id="KW-1185">Reference proteome</keyword>
<dbReference type="AlphaFoldDB" id="A0A5C6TW20"/>
<organism evidence="2 3">
    <name type="scientific">Allosphingosinicella ginsenosidimutans</name>
    <dbReference type="NCBI Taxonomy" id="1176539"/>
    <lineage>
        <taxon>Bacteria</taxon>
        <taxon>Pseudomonadati</taxon>
        <taxon>Pseudomonadota</taxon>
        <taxon>Alphaproteobacteria</taxon>
        <taxon>Sphingomonadales</taxon>
        <taxon>Sphingomonadaceae</taxon>
        <taxon>Allosphingosinicella</taxon>
    </lineage>
</organism>
<dbReference type="SUPFAM" id="SSF47413">
    <property type="entry name" value="lambda repressor-like DNA-binding domains"/>
    <property type="match status" value="1"/>
</dbReference>
<dbReference type="RefSeq" id="WP_147044096.1">
    <property type="nucleotide sequence ID" value="NZ_BAABIR010000001.1"/>
</dbReference>
<accession>A0A5C6TW20</accession>
<dbReference type="InterPro" id="IPR010982">
    <property type="entry name" value="Lambda_DNA-bd_dom_sf"/>
</dbReference>
<reference evidence="2 3" key="1">
    <citation type="journal article" date="2015" name="J. Microbiol.">
        <title>Sphingosinicella ginsenosidimutans sp. nov., with ginsenoside converting activity.</title>
        <authorList>
            <person name="Kim J.K."/>
            <person name="Kang M.S."/>
            <person name="Park S.C."/>
            <person name="Kim K.M."/>
            <person name="Choi K."/>
            <person name="Yoon M.H."/>
            <person name="Im W.T."/>
        </authorList>
    </citation>
    <scope>NUCLEOTIDE SEQUENCE [LARGE SCALE GENOMIC DNA]</scope>
    <source>
        <strain evidence="2 3">BS-11</strain>
    </source>
</reference>
<dbReference type="CDD" id="cd00093">
    <property type="entry name" value="HTH_XRE"/>
    <property type="match status" value="1"/>
</dbReference>
<dbReference type="Gene3D" id="1.10.260.40">
    <property type="entry name" value="lambda repressor-like DNA-binding domains"/>
    <property type="match status" value="1"/>
</dbReference>
<comment type="caution">
    <text evidence="2">The sequence shown here is derived from an EMBL/GenBank/DDBJ whole genome shotgun (WGS) entry which is preliminary data.</text>
</comment>
<dbReference type="Pfam" id="PF01381">
    <property type="entry name" value="HTH_3"/>
    <property type="match status" value="1"/>
</dbReference>
<sequence>MHNIYLRRLRTRWSLSQEELAELLGVAQGRISRYERGDEHPTLPVVFALQVIFGRSPRNLVSRLYASVEEAVMRRAVVLERKVAGKKDYASVKKQHLLRAMMARATKHSDA</sequence>
<name>A0A5C6TW20_9SPHN</name>
<evidence type="ECO:0000313" key="3">
    <source>
        <dbReference type="Proteomes" id="UP000321249"/>
    </source>
</evidence>
<proteinExistence type="predicted"/>